<feature type="chain" id="PRO_5031479081" evidence="5">
    <location>
        <begin position="28"/>
        <end position="836"/>
    </location>
</feature>
<dbReference type="RefSeq" id="WP_184099586.1">
    <property type="nucleotide sequence ID" value="NZ_JACIJH010000010.1"/>
</dbReference>
<organism evidence="6 7">
    <name type="scientific">Sphingopyxis panaciterrulae</name>
    <dbReference type="NCBI Taxonomy" id="462372"/>
    <lineage>
        <taxon>Bacteria</taxon>
        <taxon>Pseudomonadati</taxon>
        <taxon>Pseudomonadota</taxon>
        <taxon>Alphaproteobacteria</taxon>
        <taxon>Sphingomonadales</taxon>
        <taxon>Sphingomonadaceae</taxon>
        <taxon>Sphingopyxis</taxon>
    </lineage>
</organism>
<keyword evidence="6" id="KW-0675">Receptor</keyword>
<keyword evidence="5" id="KW-0732">Signal</keyword>
<feature type="region of interest" description="Disordered" evidence="4">
    <location>
        <begin position="42"/>
        <end position="61"/>
    </location>
</feature>
<feature type="compositionally biased region" description="Polar residues" evidence="4">
    <location>
        <begin position="346"/>
        <end position="357"/>
    </location>
</feature>
<feature type="compositionally biased region" description="Gly residues" evidence="4">
    <location>
        <begin position="663"/>
        <end position="679"/>
    </location>
</feature>
<keyword evidence="2" id="KW-0472">Membrane</keyword>
<feature type="region of interest" description="Disordered" evidence="4">
    <location>
        <begin position="595"/>
        <end position="680"/>
    </location>
</feature>
<evidence type="ECO:0000256" key="1">
    <source>
        <dbReference type="ARBA" id="ARBA00004442"/>
    </source>
</evidence>
<feature type="signal peptide" evidence="5">
    <location>
        <begin position="1"/>
        <end position="27"/>
    </location>
</feature>
<reference evidence="6 7" key="1">
    <citation type="submission" date="2020-08" db="EMBL/GenBank/DDBJ databases">
        <title>Genomic Encyclopedia of Type Strains, Phase IV (KMG-IV): sequencing the most valuable type-strain genomes for metagenomic binning, comparative biology and taxonomic classification.</title>
        <authorList>
            <person name="Goeker M."/>
        </authorList>
    </citation>
    <scope>NUCLEOTIDE SEQUENCE [LARGE SCALE GENOMIC DNA]</scope>
    <source>
        <strain evidence="6 7">DSM 27163</strain>
    </source>
</reference>
<gene>
    <name evidence="6" type="ORF">FHR21_002944</name>
</gene>
<protein>
    <submittedName>
        <fullName evidence="6">Outer membrane cobalamin receptor</fullName>
    </submittedName>
</protein>
<dbReference type="Gene3D" id="2.40.170.20">
    <property type="entry name" value="TonB-dependent receptor, beta-barrel domain"/>
    <property type="match status" value="1"/>
</dbReference>
<dbReference type="Proteomes" id="UP000537161">
    <property type="component" value="Unassembled WGS sequence"/>
</dbReference>
<dbReference type="InterPro" id="IPR037066">
    <property type="entry name" value="Plug_dom_sf"/>
</dbReference>
<evidence type="ECO:0000256" key="2">
    <source>
        <dbReference type="ARBA" id="ARBA00023136"/>
    </source>
</evidence>
<evidence type="ECO:0000256" key="4">
    <source>
        <dbReference type="SAM" id="MobiDB-lite"/>
    </source>
</evidence>
<dbReference type="Gene3D" id="2.170.130.10">
    <property type="entry name" value="TonB-dependent receptor, plug domain"/>
    <property type="match status" value="1"/>
</dbReference>
<dbReference type="AlphaFoldDB" id="A0A7W9ERB5"/>
<dbReference type="EMBL" id="JACIJH010000010">
    <property type="protein sequence ID" value="MBB5707577.1"/>
    <property type="molecule type" value="Genomic_DNA"/>
</dbReference>
<comment type="subcellular location">
    <subcellularLocation>
        <location evidence="1">Cell outer membrane</location>
    </subcellularLocation>
</comment>
<proteinExistence type="predicted"/>
<keyword evidence="3" id="KW-0998">Cell outer membrane</keyword>
<evidence type="ECO:0000256" key="5">
    <source>
        <dbReference type="SAM" id="SignalP"/>
    </source>
</evidence>
<accession>A0A7W9ERB5</accession>
<dbReference type="SUPFAM" id="SSF56935">
    <property type="entry name" value="Porins"/>
    <property type="match status" value="1"/>
</dbReference>
<dbReference type="PANTHER" id="PTHR47234:SF3">
    <property type="entry name" value="SECRETIN_TONB SHORT N-TERMINAL DOMAIN-CONTAINING PROTEIN"/>
    <property type="match status" value="1"/>
</dbReference>
<feature type="compositionally biased region" description="Pro residues" evidence="4">
    <location>
        <begin position="626"/>
        <end position="640"/>
    </location>
</feature>
<name>A0A7W9ERB5_9SPHN</name>
<feature type="compositionally biased region" description="Low complexity" evidence="4">
    <location>
        <begin position="42"/>
        <end position="54"/>
    </location>
</feature>
<feature type="region of interest" description="Disordered" evidence="4">
    <location>
        <begin position="332"/>
        <end position="357"/>
    </location>
</feature>
<dbReference type="InterPro" id="IPR036942">
    <property type="entry name" value="Beta-barrel_TonB_sf"/>
</dbReference>
<evidence type="ECO:0000313" key="7">
    <source>
        <dbReference type="Proteomes" id="UP000537161"/>
    </source>
</evidence>
<sequence>MNKTRLSLSVRAALLATAASSALPAMAEALPPPVAVTAAATTEQPAAGGEAAAPAEDEDEYDDDEIVVTGTRLAGQLDTDFAPEAELDEAAVASYGVSSIEELLEALEPQTRSGRGRGGGRPVILVNGRRISGFGAVRNIPPEAIAKVEIFPEEVALQYGYAATERVVNFVLKPDFRQISAEAEAGVPTQGGQFKSELEPSFIAIGDTGRLNLNASWEHQTMLLESERDLAYDDPARAAEASARSLSPASDQYMIEGTIVRNLDKVTDVQASLRFDQTDSLALLGLGEDGVGAALRRESRTQNWEGSASLNGMLGDWRWSLTGNYADADQRTFTEQDDGTRDRFDSSQQSFGTNANISGSVTEGWAGPIRASITGGYTGLRYDSRSLRAGDITTTDLGRDTPSVFGSLTVPLLDPDYDVGNIGRLSLTLNAQAERPSDFSALTSWGATANWGLTGNLSLIASFKSDEAAPSVTQLGAAPLVTSGVTYYDFATGQTVQIATTTGGNPFLRAEQRRDLKFGLNWEVPMVDGLRFSIDYNHNRSDDTANSLPLLTPEIEAAFPDRVTRDGAGNLIAIDQRPVNFDRAVNSQIRWGVNFSKSFGQPEPGAGGEGRGRGARRSGAGAPPRGDAPPPGDDAPPPPEGGAKSGEQAAPPPAAERPRRGGGRGFGRGGGRFGGGQQGGRWQVSLYHTIKLTDKVLIGPGVPELDLLNGSATGSGGGSNRHLVELNGGVFYKGFGTRVSAKYDSGSTIVGGANGDLKFHDLATFNLRIFADFNQMPKLTDDLSFLKNSRLRLSVNNLFDAQRKVTDASGVVPLNYQPGYTDSLGRYIELEWRKAF</sequence>
<comment type="caution">
    <text evidence="6">The sequence shown here is derived from an EMBL/GenBank/DDBJ whole genome shotgun (WGS) entry which is preliminary data.</text>
</comment>
<keyword evidence="7" id="KW-1185">Reference proteome</keyword>
<dbReference type="PANTHER" id="PTHR47234">
    <property type="match status" value="1"/>
</dbReference>
<evidence type="ECO:0000256" key="3">
    <source>
        <dbReference type="ARBA" id="ARBA00023237"/>
    </source>
</evidence>
<dbReference type="GO" id="GO:0009279">
    <property type="term" value="C:cell outer membrane"/>
    <property type="evidence" value="ECO:0007669"/>
    <property type="project" value="UniProtKB-SubCell"/>
</dbReference>
<feature type="compositionally biased region" description="Basic and acidic residues" evidence="4">
    <location>
        <begin position="332"/>
        <end position="345"/>
    </location>
</feature>
<evidence type="ECO:0000313" key="6">
    <source>
        <dbReference type="EMBL" id="MBB5707577.1"/>
    </source>
</evidence>